<comment type="caution">
    <text evidence="5">The sequence shown here is derived from an EMBL/GenBank/DDBJ whole genome shotgun (WGS) entry which is preliminary data.</text>
</comment>
<dbReference type="RefSeq" id="WP_146458771.1">
    <property type="nucleotide sequence ID" value="NZ_SJPW01000004.1"/>
</dbReference>
<dbReference type="InterPro" id="IPR051909">
    <property type="entry name" value="MFP_Cation_Efflux"/>
</dbReference>
<dbReference type="AlphaFoldDB" id="A0A5C6F3F6"/>
<dbReference type="Pfam" id="PF25917">
    <property type="entry name" value="BSH_RND"/>
    <property type="match status" value="1"/>
</dbReference>
<feature type="signal peptide" evidence="3">
    <location>
        <begin position="1"/>
        <end position="28"/>
    </location>
</feature>
<keyword evidence="6" id="KW-1185">Reference proteome</keyword>
<keyword evidence="1" id="KW-0813">Transport</keyword>
<dbReference type="PANTHER" id="PTHR30097">
    <property type="entry name" value="CATION EFFLUX SYSTEM PROTEIN CUSB"/>
    <property type="match status" value="1"/>
</dbReference>
<evidence type="ECO:0000259" key="4">
    <source>
        <dbReference type="Pfam" id="PF25917"/>
    </source>
</evidence>
<dbReference type="InterPro" id="IPR058625">
    <property type="entry name" value="MdtA-like_BSH"/>
</dbReference>
<proteinExistence type="predicted"/>
<dbReference type="PANTHER" id="PTHR30097:SF4">
    <property type="entry name" value="SLR6042 PROTEIN"/>
    <property type="match status" value="1"/>
</dbReference>
<organism evidence="5 6">
    <name type="scientific">Rubripirellula tenax</name>
    <dbReference type="NCBI Taxonomy" id="2528015"/>
    <lineage>
        <taxon>Bacteria</taxon>
        <taxon>Pseudomonadati</taxon>
        <taxon>Planctomycetota</taxon>
        <taxon>Planctomycetia</taxon>
        <taxon>Pirellulales</taxon>
        <taxon>Pirellulaceae</taxon>
        <taxon>Rubripirellula</taxon>
    </lineage>
</organism>
<evidence type="ECO:0000256" key="3">
    <source>
        <dbReference type="SAM" id="SignalP"/>
    </source>
</evidence>
<dbReference type="OrthoDB" id="259511at2"/>
<sequence precursor="true">MIQRTKSTCNLIVALSVFAIFAHAPATADEPITFDQLIITVIDSVEVPASRTGVIATVSVHEGDTVRTGQTIANTDDREARVKAAIAQTQLDILQSTADNDLATEKAEAELGAQRQSAKEHLVRQKIADRLATNDVQIQASEKSAAVAKNELDRALRSRAEYSESVSASEIEGLRLTYERSQLESEQATFERAVDRLKAQAESEAASRHVWAIQQFTLALEQSKADQHIADLNLQLGRRQSELATLETERHRVVSPLDGVVAEVFQRAGDWVTEGEPIARVIRLDRLRAEGFASFDQLSELRKKPRVDLIIEIGNGEQVERTGTVVFVSPEIDPVNNEVKFWIEFDNPAMDVLPGMRLSARRKS</sequence>
<dbReference type="SUPFAM" id="SSF111369">
    <property type="entry name" value="HlyD-like secretion proteins"/>
    <property type="match status" value="1"/>
</dbReference>
<dbReference type="GO" id="GO:0015679">
    <property type="term" value="P:plasma membrane copper ion transport"/>
    <property type="evidence" value="ECO:0007669"/>
    <property type="project" value="TreeGrafter"/>
</dbReference>
<gene>
    <name evidence="5" type="primary">mdtE</name>
    <name evidence="5" type="ORF">Poly51_32950</name>
</gene>
<evidence type="ECO:0000313" key="5">
    <source>
        <dbReference type="EMBL" id="TWU54576.1"/>
    </source>
</evidence>
<evidence type="ECO:0000256" key="2">
    <source>
        <dbReference type="SAM" id="Coils"/>
    </source>
</evidence>
<keyword evidence="2" id="KW-0175">Coiled coil</keyword>
<reference evidence="5 6" key="1">
    <citation type="submission" date="2019-02" db="EMBL/GenBank/DDBJ databases">
        <title>Deep-cultivation of Planctomycetes and their phenomic and genomic characterization uncovers novel biology.</title>
        <authorList>
            <person name="Wiegand S."/>
            <person name="Jogler M."/>
            <person name="Boedeker C."/>
            <person name="Pinto D."/>
            <person name="Vollmers J."/>
            <person name="Rivas-Marin E."/>
            <person name="Kohn T."/>
            <person name="Peeters S.H."/>
            <person name="Heuer A."/>
            <person name="Rast P."/>
            <person name="Oberbeckmann S."/>
            <person name="Bunk B."/>
            <person name="Jeske O."/>
            <person name="Meyerdierks A."/>
            <person name="Storesund J.E."/>
            <person name="Kallscheuer N."/>
            <person name="Luecker S."/>
            <person name="Lage O.M."/>
            <person name="Pohl T."/>
            <person name="Merkel B.J."/>
            <person name="Hornburger P."/>
            <person name="Mueller R.-W."/>
            <person name="Bruemmer F."/>
            <person name="Labrenz M."/>
            <person name="Spormann A.M."/>
            <person name="Op Den Camp H."/>
            <person name="Overmann J."/>
            <person name="Amann R."/>
            <person name="Jetten M.S.M."/>
            <person name="Mascher T."/>
            <person name="Medema M.H."/>
            <person name="Devos D.P."/>
            <person name="Kaster A.-K."/>
            <person name="Ovreas L."/>
            <person name="Rohde M."/>
            <person name="Galperin M.Y."/>
            <person name="Jogler C."/>
        </authorList>
    </citation>
    <scope>NUCLEOTIDE SEQUENCE [LARGE SCALE GENOMIC DNA]</scope>
    <source>
        <strain evidence="5 6">Poly51</strain>
    </source>
</reference>
<feature type="coiled-coil region" evidence="2">
    <location>
        <begin position="138"/>
        <end position="200"/>
    </location>
</feature>
<evidence type="ECO:0000313" key="6">
    <source>
        <dbReference type="Proteomes" id="UP000318288"/>
    </source>
</evidence>
<dbReference type="Gene3D" id="2.40.50.100">
    <property type="match status" value="2"/>
</dbReference>
<dbReference type="EMBL" id="SJPW01000004">
    <property type="protein sequence ID" value="TWU54576.1"/>
    <property type="molecule type" value="Genomic_DNA"/>
</dbReference>
<dbReference type="GO" id="GO:0030313">
    <property type="term" value="C:cell envelope"/>
    <property type="evidence" value="ECO:0007669"/>
    <property type="project" value="TreeGrafter"/>
</dbReference>
<accession>A0A5C6F3F6</accession>
<dbReference type="Proteomes" id="UP000318288">
    <property type="component" value="Unassembled WGS sequence"/>
</dbReference>
<dbReference type="Gene3D" id="2.40.30.170">
    <property type="match status" value="1"/>
</dbReference>
<keyword evidence="3" id="KW-0732">Signal</keyword>
<feature type="chain" id="PRO_5022892894" evidence="3">
    <location>
        <begin position="29"/>
        <end position="364"/>
    </location>
</feature>
<evidence type="ECO:0000256" key="1">
    <source>
        <dbReference type="ARBA" id="ARBA00022448"/>
    </source>
</evidence>
<protein>
    <submittedName>
        <fullName evidence="5">Multidrug resistance protein MdtE</fullName>
    </submittedName>
</protein>
<feature type="domain" description="Multidrug resistance protein MdtA-like barrel-sandwich hybrid" evidence="4">
    <location>
        <begin position="45"/>
        <end position="281"/>
    </location>
</feature>
<dbReference type="GO" id="GO:0060003">
    <property type="term" value="P:copper ion export"/>
    <property type="evidence" value="ECO:0007669"/>
    <property type="project" value="TreeGrafter"/>
</dbReference>
<name>A0A5C6F3F6_9BACT</name>